<dbReference type="GO" id="GO:0007127">
    <property type="term" value="P:meiosis I"/>
    <property type="evidence" value="ECO:0007669"/>
    <property type="project" value="InterPro"/>
</dbReference>
<proteinExistence type="predicted"/>
<gene>
    <name evidence="2" type="primary">M1AP</name>
    <name evidence="2" type="ORF">TNCT_383381</name>
</gene>
<evidence type="ECO:0000313" key="2">
    <source>
        <dbReference type="EMBL" id="GFR17701.1"/>
    </source>
</evidence>
<organism evidence="2 3">
    <name type="scientific">Trichonephila clavata</name>
    <name type="common">Joro spider</name>
    <name type="synonym">Nephila clavata</name>
    <dbReference type="NCBI Taxonomy" id="2740835"/>
    <lineage>
        <taxon>Eukaryota</taxon>
        <taxon>Metazoa</taxon>
        <taxon>Ecdysozoa</taxon>
        <taxon>Arthropoda</taxon>
        <taxon>Chelicerata</taxon>
        <taxon>Arachnida</taxon>
        <taxon>Araneae</taxon>
        <taxon>Araneomorphae</taxon>
        <taxon>Entelegynae</taxon>
        <taxon>Araneoidea</taxon>
        <taxon>Nephilidae</taxon>
        <taxon>Trichonephila</taxon>
    </lineage>
</organism>
<feature type="chain" id="PRO_5036490726" evidence="1">
    <location>
        <begin position="25"/>
        <end position="261"/>
    </location>
</feature>
<keyword evidence="1" id="KW-0732">Signal</keyword>
<protein>
    <submittedName>
        <fullName evidence="2">Meiosis 1 arrest protein</fullName>
    </submittedName>
</protein>
<dbReference type="AlphaFoldDB" id="A0A8X6H5K9"/>
<keyword evidence="3" id="KW-1185">Reference proteome</keyword>
<feature type="signal peptide" evidence="1">
    <location>
        <begin position="1"/>
        <end position="24"/>
    </location>
</feature>
<accession>A0A8X6H5K9</accession>
<dbReference type="InterPro" id="IPR033587">
    <property type="entry name" value="M1AP"/>
</dbReference>
<name>A0A8X6H5K9_TRICU</name>
<dbReference type="EMBL" id="BMAO01007669">
    <property type="protein sequence ID" value="GFR17701.1"/>
    <property type="molecule type" value="Genomic_DNA"/>
</dbReference>
<dbReference type="PANTHER" id="PTHR28642">
    <property type="entry name" value="MEIOSIS 1 ARREST PROTEIN"/>
    <property type="match status" value="1"/>
</dbReference>
<evidence type="ECO:0000313" key="3">
    <source>
        <dbReference type="Proteomes" id="UP000887116"/>
    </source>
</evidence>
<sequence length="261" mass="29584">MLVKCRFALNCISVFFFFPNTNLSQPTARVNPSSKQLCVGKVPVYTLEAISVVKKEGLCESLLFGHPFVASATRCWKLDWDELERNQQQFIALVQHLSKNNLVLLTKRQSSQSTSSEKSLPSGFFAFFPSQNTLLVKSVASKELVMPLGEMEVKEIPEEIELEIGECLKSLGEKNIYNPLTVSSGLYTFLSSTINKMNRSRPSTNFTAPTRNKDNDLRNKKKCAVLPVDERQKNKSKEPMFQRNFMTASAMIKKRFPNNLE</sequence>
<dbReference type="PANTHER" id="PTHR28642:SF1">
    <property type="entry name" value="MEIOSIS 1 ARREST PROTEIN"/>
    <property type="match status" value="1"/>
</dbReference>
<evidence type="ECO:0000256" key="1">
    <source>
        <dbReference type="SAM" id="SignalP"/>
    </source>
</evidence>
<dbReference type="OrthoDB" id="6433824at2759"/>
<comment type="caution">
    <text evidence="2">The sequence shown here is derived from an EMBL/GenBank/DDBJ whole genome shotgun (WGS) entry which is preliminary data.</text>
</comment>
<dbReference type="Proteomes" id="UP000887116">
    <property type="component" value="Unassembled WGS sequence"/>
</dbReference>
<reference evidence="2" key="1">
    <citation type="submission" date="2020-07" db="EMBL/GenBank/DDBJ databases">
        <title>Multicomponent nature underlies the extraordinary mechanical properties of spider dragline silk.</title>
        <authorList>
            <person name="Kono N."/>
            <person name="Nakamura H."/>
            <person name="Mori M."/>
            <person name="Yoshida Y."/>
            <person name="Ohtoshi R."/>
            <person name="Malay A.D."/>
            <person name="Moran D.A.P."/>
            <person name="Tomita M."/>
            <person name="Numata K."/>
            <person name="Arakawa K."/>
        </authorList>
    </citation>
    <scope>NUCLEOTIDE SEQUENCE</scope>
</reference>
<dbReference type="GO" id="GO:0051308">
    <property type="term" value="P:male meiosis chromosome separation"/>
    <property type="evidence" value="ECO:0007669"/>
    <property type="project" value="TreeGrafter"/>
</dbReference>
<dbReference type="GO" id="GO:0007283">
    <property type="term" value="P:spermatogenesis"/>
    <property type="evidence" value="ECO:0007669"/>
    <property type="project" value="InterPro"/>
</dbReference>